<organism evidence="2 3">
    <name type="scientific">Fodinibius salsisoli</name>
    <dbReference type="NCBI Taxonomy" id="2820877"/>
    <lineage>
        <taxon>Bacteria</taxon>
        <taxon>Pseudomonadati</taxon>
        <taxon>Balneolota</taxon>
        <taxon>Balneolia</taxon>
        <taxon>Balneolales</taxon>
        <taxon>Balneolaceae</taxon>
        <taxon>Fodinibius</taxon>
    </lineage>
</organism>
<keyword evidence="3" id="KW-1185">Reference proteome</keyword>
<keyword evidence="1" id="KW-0732">Signal</keyword>
<comment type="caution">
    <text evidence="2">The sequence shown here is derived from an EMBL/GenBank/DDBJ whole genome shotgun (WGS) entry which is preliminary data.</text>
</comment>
<proteinExistence type="predicted"/>
<evidence type="ECO:0000256" key="1">
    <source>
        <dbReference type="SAM" id="SignalP"/>
    </source>
</evidence>
<feature type="signal peptide" evidence="1">
    <location>
        <begin position="1"/>
        <end position="24"/>
    </location>
</feature>
<protein>
    <submittedName>
        <fullName evidence="2">HmuY family protein</fullName>
    </submittedName>
</protein>
<accession>A0ABT3PNV3</accession>
<dbReference type="PROSITE" id="PS51257">
    <property type="entry name" value="PROKAR_LIPOPROTEIN"/>
    <property type="match status" value="1"/>
</dbReference>
<dbReference type="EMBL" id="JAGGJA010000007">
    <property type="protein sequence ID" value="MCW9707546.1"/>
    <property type="molecule type" value="Genomic_DNA"/>
</dbReference>
<dbReference type="RefSeq" id="WP_265766337.1">
    <property type="nucleotide sequence ID" value="NZ_JAGGJA010000007.1"/>
</dbReference>
<feature type="chain" id="PRO_5045957284" evidence="1">
    <location>
        <begin position="25"/>
        <end position="224"/>
    </location>
</feature>
<reference evidence="2 3" key="1">
    <citation type="submission" date="2021-03" db="EMBL/GenBank/DDBJ databases">
        <title>Aliifodinibius sp. nov., a new bacterium isolated from saline soil.</title>
        <authorList>
            <person name="Galisteo C."/>
            <person name="De La Haba R."/>
            <person name="Sanchez-Porro C."/>
            <person name="Ventosa A."/>
        </authorList>
    </citation>
    <scope>NUCLEOTIDE SEQUENCE [LARGE SCALE GENOMIC DNA]</scope>
    <source>
        <strain evidence="2 3">1BSP15-2V2</strain>
    </source>
</reference>
<dbReference type="CDD" id="cd12105">
    <property type="entry name" value="HmuY"/>
    <property type="match status" value="1"/>
</dbReference>
<evidence type="ECO:0000313" key="2">
    <source>
        <dbReference type="EMBL" id="MCW9707546.1"/>
    </source>
</evidence>
<evidence type="ECO:0000313" key="3">
    <source>
        <dbReference type="Proteomes" id="UP001207918"/>
    </source>
</evidence>
<dbReference type="Pfam" id="PF14064">
    <property type="entry name" value="HmuY"/>
    <property type="match status" value="1"/>
</dbReference>
<sequence>MLLITNKTFSLPLLAAAFALLFTACDDSSTGPETGEEESQIETHTVEDLDTGYGGRMTPNDTLYYSLRENSIVDKSDSVSTQWDLAFSGTTIYTNSEASGPGDGGAIVLGQTFDATTIAPSEGYAIDTTATNLAITTGSDNGWYHYTGQKGTPPHTIVPLENTTLIVRTADGKHYAKLRIISWYKGNPDLSSDEFANNSDNYPSGNYTFEYAIQLNGTRTFTEE</sequence>
<name>A0ABT3PNV3_9BACT</name>
<dbReference type="InterPro" id="IPR025921">
    <property type="entry name" value="HmuY"/>
</dbReference>
<dbReference type="Proteomes" id="UP001207918">
    <property type="component" value="Unassembled WGS sequence"/>
</dbReference>
<gene>
    <name evidence="2" type="ORF">J6I44_11830</name>
</gene>